<gene>
    <name evidence="2" type="ORF">FRX31_013914</name>
</gene>
<proteinExistence type="predicted"/>
<dbReference type="PANTHER" id="PTHR31900">
    <property type="entry name" value="F-BOX/RNI SUPERFAMILY PROTEIN-RELATED"/>
    <property type="match status" value="1"/>
</dbReference>
<evidence type="ECO:0000313" key="3">
    <source>
        <dbReference type="Proteomes" id="UP000554482"/>
    </source>
</evidence>
<dbReference type="Pfam" id="PF08387">
    <property type="entry name" value="FBD"/>
    <property type="match status" value="1"/>
</dbReference>
<reference evidence="2 3" key="1">
    <citation type="submission" date="2020-06" db="EMBL/GenBank/DDBJ databases">
        <title>Transcriptomic and genomic resources for Thalictrum thalictroides and T. hernandezii: Facilitating candidate gene discovery in an emerging model plant lineage.</title>
        <authorList>
            <person name="Arias T."/>
            <person name="Riano-Pachon D.M."/>
            <person name="Di Stilio V.S."/>
        </authorList>
    </citation>
    <scope>NUCLEOTIDE SEQUENCE [LARGE SCALE GENOMIC DNA]</scope>
    <source>
        <strain evidence="3">cv. WT478/WT964</strain>
        <tissue evidence="2">Leaves</tissue>
    </source>
</reference>
<feature type="domain" description="FBD" evidence="1">
    <location>
        <begin position="99"/>
        <end position="167"/>
    </location>
</feature>
<dbReference type="SMART" id="SM00579">
    <property type="entry name" value="FBD"/>
    <property type="match status" value="1"/>
</dbReference>
<protein>
    <recommendedName>
        <fullName evidence="1">FBD domain-containing protein</fullName>
    </recommendedName>
</protein>
<sequence>MSSTWLFEILSGIYNVEFLKLSRCILQALTDFPELLEKLPDQFQKLKHVMLELEPPSVHAVLNFLDSFPCTETLVWDRCPDESWFSRKREEWVANLPFQRIFKCLKTFVMQNSSDIEVEMKFLEFLLERAIVLEELIIKSWRPSYSDMKKKLLSVPRASSTASISFPENDFL</sequence>
<dbReference type="InterPro" id="IPR006566">
    <property type="entry name" value="FBD"/>
</dbReference>
<organism evidence="2 3">
    <name type="scientific">Thalictrum thalictroides</name>
    <name type="common">Rue-anemone</name>
    <name type="synonym">Anemone thalictroides</name>
    <dbReference type="NCBI Taxonomy" id="46969"/>
    <lineage>
        <taxon>Eukaryota</taxon>
        <taxon>Viridiplantae</taxon>
        <taxon>Streptophyta</taxon>
        <taxon>Embryophyta</taxon>
        <taxon>Tracheophyta</taxon>
        <taxon>Spermatophyta</taxon>
        <taxon>Magnoliopsida</taxon>
        <taxon>Ranunculales</taxon>
        <taxon>Ranunculaceae</taxon>
        <taxon>Thalictroideae</taxon>
        <taxon>Thalictrum</taxon>
    </lineage>
</organism>
<dbReference type="PANTHER" id="PTHR31900:SF32">
    <property type="entry name" value="F-BOX_RNI_FBD-LIKE DOMAIN PROTEIN"/>
    <property type="match status" value="1"/>
</dbReference>
<dbReference type="OrthoDB" id="629734at2759"/>
<name>A0A7J6WGE5_THATH</name>
<evidence type="ECO:0000259" key="1">
    <source>
        <dbReference type="SMART" id="SM00579"/>
    </source>
</evidence>
<dbReference type="EMBL" id="JABWDY010015916">
    <property type="protein sequence ID" value="KAF5196496.1"/>
    <property type="molecule type" value="Genomic_DNA"/>
</dbReference>
<keyword evidence="3" id="KW-1185">Reference proteome</keyword>
<accession>A0A7J6WGE5</accession>
<dbReference type="InterPro" id="IPR050232">
    <property type="entry name" value="FBL13/AtMIF1-like"/>
</dbReference>
<dbReference type="AlphaFoldDB" id="A0A7J6WGE5"/>
<dbReference type="Proteomes" id="UP000554482">
    <property type="component" value="Unassembled WGS sequence"/>
</dbReference>
<evidence type="ECO:0000313" key="2">
    <source>
        <dbReference type="EMBL" id="KAF5196496.1"/>
    </source>
</evidence>
<comment type="caution">
    <text evidence="2">The sequence shown here is derived from an EMBL/GenBank/DDBJ whole genome shotgun (WGS) entry which is preliminary data.</text>
</comment>